<keyword evidence="4" id="KW-1185">Reference proteome</keyword>
<evidence type="ECO:0000313" key="4">
    <source>
        <dbReference type="Proteomes" id="UP000198346"/>
    </source>
</evidence>
<dbReference type="AlphaFoldDB" id="A0A239PT22"/>
<dbReference type="Pfam" id="PF08327">
    <property type="entry name" value="AHSA1"/>
    <property type="match status" value="1"/>
</dbReference>
<dbReference type="InterPro" id="IPR013538">
    <property type="entry name" value="ASHA1/2-like_C"/>
</dbReference>
<protein>
    <submittedName>
        <fullName evidence="3">Uncharacterized conserved protein YndB, AHSA1/START domain</fullName>
    </submittedName>
</protein>
<dbReference type="InterPro" id="IPR023393">
    <property type="entry name" value="START-like_dom_sf"/>
</dbReference>
<dbReference type="Proteomes" id="UP000198346">
    <property type="component" value="Unassembled WGS sequence"/>
</dbReference>
<dbReference type="EMBL" id="FZQA01000003">
    <property type="protein sequence ID" value="SNT73441.1"/>
    <property type="molecule type" value="Genomic_DNA"/>
</dbReference>
<reference evidence="3 4" key="1">
    <citation type="submission" date="2017-07" db="EMBL/GenBank/DDBJ databases">
        <authorList>
            <person name="Sun Z.S."/>
            <person name="Albrecht U."/>
            <person name="Echele G."/>
            <person name="Lee C.C."/>
        </authorList>
    </citation>
    <scope>NUCLEOTIDE SEQUENCE [LARGE SCALE GENOMIC DNA]</scope>
    <source>
        <strain evidence="3 4">CGMCC 1.12710</strain>
    </source>
</reference>
<evidence type="ECO:0000259" key="2">
    <source>
        <dbReference type="Pfam" id="PF08327"/>
    </source>
</evidence>
<dbReference type="Gene3D" id="3.30.530.20">
    <property type="match status" value="1"/>
</dbReference>
<feature type="domain" description="Activator of Hsp90 ATPase homologue 1/2-like C-terminal" evidence="2">
    <location>
        <begin position="17"/>
        <end position="138"/>
    </location>
</feature>
<sequence length="249" mass="28214">MTEKKYAERAVYRTLIKAPIEKVWSELVDTTSPRPFFFNAKCETPSGMRAGTPYRMITRDGKFVSVVGEILEFEPPYRFVQSFRFTNMDEGPCKVTYTLKETPEGVEFSLITENVPASGKMEKSMAQGGSFIAENLKSWCERGKPTFPGRLMLAMFGLMTPLTPKSCAPKTGRLKGAHDARTRSKYKRADRKTLSFAKPSLGEKHVRHVDKTARLVLGRRCCGDRLDPDRRRLILHGCHDERGDARQNA</sequence>
<accession>A0A239PT22</accession>
<proteinExistence type="inferred from homology"/>
<dbReference type="RefSeq" id="WP_089412275.1">
    <property type="nucleotide sequence ID" value="NZ_FZQA01000003.1"/>
</dbReference>
<name>A0A239PT22_9PROT</name>
<gene>
    <name evidence="3" type="ORF">SAMN06297382_1814</name>
</gene>
<evidence type="ECO:0000256" key="1">
    <source>
        <dbReference type="ARBA" id="ARBA00006817"/>
    </source>
</evidence>
<evidence type="ECO:0000313" key="3">
    <source>
        <dbReference type="EMBL" id="SNT73441.1"/>
    </source>
</evidence>
<comment type="similarity">
    <text evidence="1">Belongs to the AHA1 family.</text>
</comment>
<dbReference type="OrthoDB" id="9800600at2"/>
<organism evidence="3 4">
    <name type="scientific">Amphiplicatus metriothermophilus</name>
    <dbReference type="NCBI Taxonomy" id="1519374"/>
    <lineage>
        <taxon>Bacteria</taxon>
        <taxon>Pseudomonadati</taxon>
        <taxon>Pseudomonadota</taxon>
        <taxon>Alphaproteobacteria</taxon>
        <taxon>Parvularculales</taxon>
        <taxon>Parvularculaceae</taxon>
        <taxon>Amphiplicatus</taxon>
    </lineage>
</organism>
<dbReference type="SUPFAM" id="SSF55961">
    <property type="entry name" value="Bet v1-like"/>
    <property type="match status" value="1"/>
</dbReference>